<organism evidence="2">
    <name type="scientific">Timema monikensis</name>
    <dbReference type="NCBI Taxonomy" id="170555"/>
    <lineage>
        <taxon>Eukaryota</taxon>
        <taxon>Metazoa</taxon>
        <taxon>Ecdysozoa</taxon>
        <taxon>Arthropoda</taxon>
        <taxon>Hexapoda</taxon>
        <taxon>Insecta</taxon>
        <taxon>Pterygota</taxon>
        <taxon>Neoptera</taxon>
        <taxon>Polyneoptera</taxon>
        <taxon>Phasmatodea</taxon>
        <taxon>Timematodea</taxon>
        <taxon>Timematoidea</taxon>
        <taxon>Timematidae</taxon>
        <taxon>Timema</taxon>
    </lineage>
</organism>
<evidence type="ECO:0000259" key="1">
    <source>
        <dbReference type="Pfam" id="PF03067"/>
    </source>
</evidence>
<proteinExistence type="predicted"/>
<dbReference type="AlphaFoldDB" id="A0A7R9EH69"/>
<dbReference type="InterPro" id="IPR004302">
    <property type="entry name" value="Cellulose/chitin-bd_N"/>
</dbReference>
<protein>
    <recommendedName>
        <fullName evidence="1">Chitin-binding type-4 domain-containing protein</fullName>
    </recommendedName>
</protein>
<gene>
    <name evidence="2" type="ORF">TMSB3V08_LOCUS10589</name>
</gene>
<feature type="domain" description="Chitin-binding type-4" evidence="1">
    <location>
        <begin position="125"/>
        <end position="316"/>
    </location>
</feature>
<accession>A0A7R9EH69</accession>
<name>A0A7R9EH69_9NEOP</name>
<sequence length="319" mass="35217">MASLVLTDSSLLTSDNQHLEAPQKSLNIDSVSDCTRRGVKGGKHCKLNPWSSDPYAPSRNPLPVNFTTQKCSHRTESMNTATFPTSNLNTDQHTLGSSLLTPKELLANLPPSTGMMAVVAQVGGHGMVMDPVSRSSMWRMGFHTPVNYDDDGNFCGGFSTQWEEHAGKCGECGDDYGLPRPRPNENTGKYGTGIIVKTLKSGQEFVAYIDVTTNHQGFFEFRLCPLQSHDELETEECFSRFLLQQPDGSTKYYILNHEEGYSGYFNVTLRLPSSLTCDQCVLQWTWTVGNNWGTCDDGTEGDGCGPQETFRTCSDIAIH</sequence>
<reference evidence="2" key="1">
    <citation type="submission" date="2020-11" db="EMBL/GenBank/DDBJ databases">
        <authorList>
            <person name="Tran Van P."/>
        </authorList>
    </citation>
    <scope>NUCLEOTIDE SEQUENCE</scope>
</reference>
<dbReference type="Pfam" id="PF03067">
    <property type="entry name" value="LPMO_10"/>
    <property type="match status" value="1"/>
</dbReference>
<evidence type="ECO:0000313" key="2">
    <source>
        <dbReference type="EMBL" id="CAD7433925.1"/>
    </source>
</evidence>
<dbReference type="EMBL" id="OB796915">
    <property type="protein sequence ID" value="CAD7433925.1"/>
    <property type="molecule type" value="Genomic_DNA"/>
</dbReference>